<comment type="subcellular location">
    <subcellularLocation>
        <location evidence="1">Cell outer membrane</location>
        <topology evidence="1">Multi-pass membrane protein</topology>
    </subcellularLocation>
</comment>
<evidence type="ECO:0000259" key="7">
    <source>
        <dbReference type="Pfam" id="PF25183"/>
    </source>
</evidence>
<dbReference type="Proteomes" id="UP000632858">
    <property type="component" value="Unassembled WGS sequence"/>
</dbReference>
<name>A0A917FK12_9GAMM</name>
<dbReference type="PANTHER" id="PTHR30069:SF46">
    <property type="entry name" value="OAR PROTEIN"/>
    <property type="match status" value="1"/>
</dbReference>
<accession>A0A917FK12</accession>
<keyword evidence="4" id="KW-0812">Transmembrane</keyword>
<dbReference type="SUPFAM" id="SSF49452">
    <property type="entry name" value="Starch-binding domain-like"/>
    <property type="match status" value="1"/>
</dbReference>
<dbReference type="SUPFAM" id="SSF56935">
    <property type="entry name" value="Porins"/>
    <property type="match status" value="1"/>
</dbReference>
<dbReference type="GO" id="GO:0044718">
    <property type="term" value="P:siderophore transmembrane transport"/>
    <property type="evidence" value="ECO:0007669"/>
    <property type="project" value="TreeGrafter"/>
</dbReference>
<evidence type="ECO:0000313" key="8">
    <source>
        <dbReference type="EMBL" id="GGF85569.1"/>
    </source>
</evidence>
<dbReference type="Pfam" id="PF13620">
    <property type="entry name" value="CarboxypepD_reg"/>
    <property type="match status" value="1"/>
</dbReference>
<dbReference type="EMBL" id="BMFO01000001">
    <property type="protein sequence ID" value="GGF85569.1"/>
    <property type="molecule type" value="Genomic_DNA"/>
</dbReference>
<dbReference type="PANTHER" id="PTHR30069">
    <property type="entry name" value="TONB-DEPENDENT OUTER MEMBRANE RECEPTOR"/>
    <property type="match status" value="1"/>
</dbReference>
<dbReference type="InterPro" id="IPR036942">
    <property type="entry name" value="Beta-barrel_TonB_sf"/>
</dbReference>
<keyword evidence="5" id="KW-0472">Membrane</keyword>
<evidence type="ECO:0000256" key="4">
    <source>
        <dbReference type="ARBA" id="ARBA00022692"/>
    </source>
</evidence>
<keyword evidence="6" id="KW-0998">Cell outer membrane</keyword>
<dbReference type="GO" id="GO:0015344">
    <property type="term" value="F:siderophore uptake transmembrane transporter activity"/>
    <property type="evidence" value="ECO:0007669"/>
    <property type="project" value="TreeGrafter"/>
</dbReference>
<feature type="domain" description="TonB-dependent transporter Oar-like beta-barrel" evidence="7">
    <location>
        <begin position="234"/>
        <end position="305"/>
    </location>
</feature>
<dbReference type="RefSeq" id="WP_229730138.1">
    <property type="nucleotide sequence ID" value="NZ_BMFO01000001.1"/>
</dbReference>
<dbReference type="GO" id="GO:0030246">
    <property type="term" value="F:carbohydrate binding"/>
    <property type="evidence" value="ECO:0007669"/>
    <property type="project" value="InterPro"/>
</dbReference>
<dbReference type="Gene3D" id="2.60.40.1120">
    <property type="entry name" value="Carboxypeptidase-like, regulatory domain"/>
    <property type="match status" value="1"/>
</dbReference>
<keyword evidence="2" id="KW-0813">Transport</keyword>
<dbReference type="GO" id="GO:0009279">
    <property type="term" value="C:cell outer membrane"/>
    <property type="evidence" value="ECO:0007669"/>
    <property type="project" value="UniProtKB-SubCell"/>
</dbReference>
<keyword evidence="9" id="KW-1185">Reference proteome</keyword>
<evidence type="ECO:0000256" key="1">
    <source>
        <dbReference type="ARBA" id="ARBA00004571"/>
    </source>
</evidence>
<dbReference type="AlphaFoldDB" id="A0A917FK12"/>
<organism evidence="8 9">
    <name type="scientific">Arenimonas maotaiensis</name>
    <dbReference type="NCBI Taxonomy" id="1446479"/>
    <lineage>
        <taxon>Bacteria</taxon>
        <taxon>Pseudomonadati</taxon>
        <taxon>Pseudomonadota</taxon>
        <taxon>Gammaproteobacteria</taxon>
        <taxon>Lysobacterales</taxon>
        <taxon>Lysobacteraceae</taxon>
        <taxon>Arenimonas</taxon>
    </lineage>
</organism>
<evidence type="ECO:0000256" key="2">
    <source>
        <dbReference type="ARBA" id="ARBA00022448"/>
    </source>
</evidence>
<keyword evidence="3" id="KW-1134">Transmembrane beta strand</keyword>
<protein>
    <submittedName>
        <fullName evidence="8">Oar protein</fullName>
    </submittedName>
</protein>
<evidence type="ECO:0000256" key="5">
    <source>
        <dbReference type="ARBA" id="ARBA00023136"/>
    </source>
</evidence>
<reference evidence="8" key="2">
    <citation type="submission" date="2020-09" db="EMBL/GenBank/DDBJ databases">
        <authorList>
            <person name="Sun Q."/>
            <person name="Zhou Y."/>
        </authorList>
    </citation>
    <scope>NUCLEOTIDE SEQUENCE</scope>
    <source>
        <strain evidence="8">CGMCC 1.12726</strain>
    </source>
</reference>
<dbReference type="Pfam" id="PF25183">
    <property type="entry name" value="OMP_b-brl_4"/>
    <property type="match status" value="2"/>
</dbReference>
<dbReference type="InterPro" id="IPR057601">
    <property type="entry name" value="Oar-like_b-barrel"/>
</dbReference>
<proteinExistence type="predicted"/>
<comment type="caution">
    <text evidence="8">The sequence shown here is derived from an EMBL/GenBank/DDBJ whole genome shotgun (WGS) entry which is preliminary data.</text>
</comment>
<sequence>MALAVALSASPVLAQNTSSALGGQITGTEGKPVAGATVTIKHIESGSVSTAVTDAGGRYISRGLRVGGPYTITITKDGVTETRDNVYLQLAETKSLDASLGGPKVLDTVKVTGVAVGSEVFSADKMGAGTNISGEQLNSFASIQRNLQDYARLDPRLSQTDKERGEISVGGQNSRFNSITIDSVATNDTFGLEANNLPTAKQPISIDAIESVQINISNYDVTQKGYTGANINAVTKSGTNEFKGSVYYVYRDDNGAGDRYIRSTDSYIDPPAFEETTKGFTFGGPIVKDTLFFFAAYEELTSTRGGPAAGPIGSDRFNVPLTDDEIAAATSIASATWGMDIGTADAAAAELKVKDSLIKIDANLGEKHRASLRWSKTEQNEPLYPSNFTSGGFAMSLSSHWYTQAKSIETWVGQLFSDWTDNFSTEFKASFRDYNSAPVNNSDLPQIRLNFTGALPSGSPTFSSTSAGLIFGTERSRHFNDLATETWNYYGAANWFLGDHQLKFGFDYDDNEVYNAFLQDTRGNYTFDCINASATFTYSDAALTGLGNFSCSALTRSQYTAAMLENFRRGRPLSYAVQIGLPGYDLNDGVANWDYQNLGLFLQDTWAVNTNLTLNFGARIDRKSMGVEPTYNAAAAAAPVAGSVTGQTTPQTGTTTRATGGFGYDNSHTLDGNSLFQPRVGFNYTFDSERPMQVRGGFGLFEGAAANVWLSNPYSNTGVTTGIVSCSGTGSSACPRTDGFFSPDTGNQPSIAGTPPAPNVDFLSPDLAQPSVWKANLAFEQELAGGVTMSLEYVRTIVEDGIFYKHLNLGAPTLQGVDGRDLFYHPVAYSSACYSYNASGSLSTNTSGACGAPSGQSRTRALSNRSFNNVLLAERTGKGGGGAFTVSFSGRAFDELDWSLGFTNTKATEVSPLTSSVANSNWNSVSVFNANEEVAANSAYLVKDRFTGSLNWKHNFFGEYATRFGLFYEGRKGKPYSWIYNNDLNGDGNSNDLLYIPVGVGSGEVVFKGPGSTTAVQAEAAFWAIAEQYGLDKYAGTFVPRNAAFAPWTNTFDVRVSQELPGFFDGNKATLTLDILNVGNLLNKKWGRIDEIAFSSAGGLSRSFVDYMGLDANGNYVYGITGRVEDFVTRQNGGESQWAAQVTVKYEF</sequence>
<dbReference type="InterPro" id="IPR013784">
    <property type="entry name" value="Carb-bd-like_fold"/>
</dbReference>
<evidence type="ECO:0000256" key="3">
    <source>
        <dbReference type="ARBA" id="ARBA00022452"/>
    </source>
</evidence>
<evidence type="ECO:0000313" key="9">
    <source>
        <dbReference type="Proteomes" id="UP000632858"/>
    </source>
</evidence>
<dbReference type="InterPro" id="IPR039426">
    <property type="entry name" value="TonB-dep_rcpt-like"/>
</dbReference>
<dbReference type="Gene3D" id="2.40.170.20">
    <property type="entry name" value="TonB-dependent receptor, beta-barrel domain"/>
    <property type="match status" value="1"/>
</dbReference>
<reference evidence="8" key="1">
    <citation type="journal article" date="2014" name="Int. J. Syst. Evol. Microbiol.">
        <title>Complete genome sequence of Corynebacterium casei LMG S-19264T (=DSM 44701T), isolated from a smear-ripened cheese.</title>
        <authorList>
            <consortium name="US DOE Joint Genome Institute (JGI-PGF)"/>
            <person name="Walter F."/>
            <person name="Albersmeier A."/>
            <person name="Kalinowski J."/>
            <person name="Ruckert C."/>
        </authorList>
    </citation>
    <scope>NUCLEOTIDE SEQUENCE</scope>
    <source>
        <strain evidence="8">CGMCC 1.12726</strain>
    </source>
</reference>
<gene>
    <name evidence="8" type="primary">oar</name>
    <name evidence="8" type="ORF">GCM10010960_04470</name>
</gene>
<feature type="domain" description="TonB-dependent transporter Oar-like beta-barrel" evidence="7">
    <location>
        <begin position="354"/>
        <end position="1082"/>
    </location>
</feature>
<evidence type="ECO:0000256" key="6">
    <source>
        <dbReference type="ARBA" id="ARBA00023237"/>
    </source>
</evidence>